<feature type="transmembrane region" description="Helical" evidence="1">
    <location>
        <begin position="12"/>
        <end position="31"/>
    </location>
</feature>
<keyword evidence="1" id="KW-0472">Membrane</keyword>
<accession>A0ABS8RVI4</accession>
<dbReference type="Pfam" id="PF02977">
    <property type="entry name" value="CarbpepA_inh"/>
    <property type="match status" value="1"/>
</dbReference>
<evidence type="ECO:0000259" key="2">
    <source>
        <dbReference type="Pfam" id="PF02977"/>
    </source>
</evidence>
<dbReference type="InterPro" id="IPR004231">
    <property type="entry name" value="COpept_A_inh-like"/>
</dbReference>
<evidence type="ECO:0000313" key="3">
    <source>
        <dbReference type="EMBL" id="MCD7450786.1"/>
    </source>
</evidence>
<dbReference type="Proteomes" id="UP000823775">
    <property type="component" value="Unassembled WGS sequence"/>
</dbReference>
<comment type="caution">
    <text evidence="3">The sequence shown here is derived from an EMBL/GenBank/DDBJ whole genome shotgun (WGS) entry which is preliminary data.</text>
</comment>
<keyword evidence="1" id="KW-0812">Transmembrane</keyword>
<evidence type="ECO:0000256" key="1">
    <source>
        <dbReference type="SAM" id="Phobius"/>
    </source>
</evidence>
<gene>
    <name evidence="3" type="ORF">HAX54_008423</name>
</gene>
<organism evidence="3 4">
    <name type="scientific">Datura stramonium</name>
    <name type="common">Jimsonweed</name>
    <name type="synonym">Common thornapple</name>
    <dbReference type="NCBI Taxonomy" id="4076"/>
    <lineage>
        <taxon>Eukaryota</taxon>
        <taxon>Viridiplantae</taxon>
        <taxon>Streptophyta</taxon>
        <taxon>Embryophyta</taxon>
        <taxon>Tracheophyta</taxon>
        <taxon>Spermatophyta</taxon>
        <taxon>Magnoliopsida</taxon>
        <taxon>eudicotyledons</taxon>
        <taxon>Gunneridae</taxon>
        <taxon>Pentapetalae</taxon>
        <taxon>asterids</taxon>
        <taxon>lamiids</taxon>
        <taxon>Solanales</taxon>
        <taxon>Solanaceae</taxon>
        <taxon>Solanoideae</taxon>
        <taxon>Datureae</taxon>
        <taxon>Datura</taxon>
    </lineage>
</organism>
<sequence>MAGASSSLTFGLVFKILLVIVAFMTWSQVLAMREMPQELKALQQRLITLNDIYTCGKHCNTNDDCSEAWVCKTCRYFGYIPAQCDVVWSF</sequence>
<feature type="domain" description="Carboxypeptidase A inhibitor-like" evidence="2">
    <location>
        <begin position="49"/>
        <end position="75"/>
    </location>
</feature>
<dbReference type="EMBL" id="JACEIK010000144">
    <property type="protein sequence ID" value="MCD7450786.1"/>
    <property type="molecule type" value="Genomic_DNA"/>
</dbReference>
<protein>
    <recommendedName>
        <fullName evidence="2">Carboxypeptidase A inhibitor-like domain-containing protein</fullName>
    </recommendedName>
</protein>
<evidence type="ECO:0000313" key="4">
    <source>
        <dbReference type="Proteomes" id="UP000823775"/>
    </source>
</evidence>
<proteinExistence type="predicted"/>
<keyword evidence="1" id="KW-1133">Transmembrane helix</keyword>
<keyword evidence="4" id="KW-1185">Reference proteome</keyword>
<reference evidence="3 4" key="1">
    <citation type="journal article" date="2021" name="BMC Genomics">
        <title>Datura genome reveals duplications of psychoactive alkaloid biosynthetic genes and high mutation rate following tissue culture.</title>
        <authorList>
            <person name="Rajewski A."/>
            <person name="Carter-House D."/>
            <person name="Stajich J."/>
            <person name="Litt A."/>
        </authorList>
    </citation>
    <scope>NUCLEOTIDE SEQUENCE [LARGE SCALE GENOMIC DNA]</scope>
    <source>
        <strain evidence="3">AR-01</strain>
    </source>
</reference>
<name>A0ABS8RVI4_DATST</name>